<evidence type="ECO:0000313" key="13">
    <source>
        <dbReference type="Proteomes" id="UP000075840"/>
    </source>
</evidence>
<feature type="domain" description="Anoctamin dimerisation" evidence="11">
    <location>
        <begin position="514"/>
        <end position="747"/>
    </location>
</feature>
<dbReference type="InterPro" id="IPR049452">
    <property type="entry name" value="Anoctamin_TM"/>
</dbReference>
<keyword evidence="4 8" id="KW-0812">Transmembrane</keyword>
<dbReference type="Pfam" id="PF04547">
    <property type="entry name" value="Anoctamin"/>
    <property type="match status" value="1"/>
</dbReference>
<evidence type="ECO:0000256" key="7">
    <source>
        <dbReference type="ARBA" id="ARBA00023180"/>
    </source>
</evidence>
<dbReference type="GO" id="GO:0005254">
    <property type="term" value="F:chloride channel activity"/>
    <property type="evidence" value="ECO:0007669"/>
    <property type="project" value="TreeGrafter"/>
</dbReference>
<dbReference type="PANTHER" id="PTHR12308:SF84">
    <property type="entry name" value="ANOCTAMIN"/>
    <property type="match status" value="1"/>
</dbReference>
<evidence type="ECO:0000256" key="2">
    <source>
        <dbReference type="ARBA" id="ARBA00009671"/>
    </source>
</evidence>
<dbReference type="InterPro" id="IPR007632">
    <property type="entry name" value="Anoctamin"/>
</dbReference>
<dbReference type="PANTHER" id="PTHR12308">
    <property type="entry name" value="ANOCTAMIN"/>
    <property type="match status" value="1"/>
</dbReference>
<feature type="compositionally biased region" description="Polar residues" evidence="9">
    <location>
        <begin position="445"/>
        <end position="454"/>
    </location>
</feature>
<feature type="compositionally biased region" description="Low complexity" evidence="9">
    <location>
        <begin position="276"/>
        <end position="287"/>
    </location>
</feature>
<evidence type="ECO:0000259" key="10">
    <source>
        <dbReference type="Pfam" id="PF04547"/>
    </source>
</evidence>
<protein>
    <recommendedName>
        <fullName evidence="8">Anoctamin</fullName>
    </recommendedName>
</protein>
<accession>A0A8W7M3E2</accession>
<dbReference type="GO" id="GO:0046983">
    <property type="term" value="F:protein dimerization activity"/>
    <property type="evidence" value="ECO:0007669"/>
    <property type="project" value="InterPro"/>
</dbReference>
<feature type="compositionally biased region" description="Polar residues" evidence="9">
    <location>
        <begin position="141"/>
        <end position="161"/>
    </location>
</feature>
<evidence type="ECO:0000259" key="11">
    <source>
        <dbReference type="Pfam" id="PF16178"/>
    </source>
</evidence>
<feature type="region of interest" description="Disordered" evidence="9">
    <location>
        <begin position="269"/>
        <end position="294"/>
    </location>
</feature>
<evidence type="ECO:0000256" key="1">
    <source>
        <dbReference type="ARBA" id="ARBA00004651"/>
    </source>
</evidence>
<name>A0A8W7M3E2_ANOAR</name>
<feature type="domain" description="Anoctamin transmembrane" evidence="10">
    <location>
        <begin position="750"/>
        <end position="1322"/>
    </location>
</feature>
<keyword evidence="7" id="KW-0325">Glycoprotein</keyword>
<reference evidence="12" key="1">
    <citation type="submission" date="2022-08" db="UniProtKB">
        <authorList>
            <consortium name="EnsemblMetazoa"/>
        </authorList>
    </citation>
    <scope>IDENTIFICATION</scope>
    <source>
        <strain evidence="12">Dongola</strain>
    </source>
</reference>
<evidence type="ECO:0000256" key="6">
    <source>
        <dbReference type="ARBA" id="ARBA00023136"/>
    </source>
</evidence>
<feature type="transmembrane region" description="Helical" evidence="8">
    <location>
        <begin position="916"/>
        <end position="942"/>
    </location>
</feature>
<organism evidence="12 13">
    <name type="scientific">Anopheles arabiensis</name>
    <name type="common">Mosquito</name>
    <dbReference type="NCBI Taxonomy" id="7173"/>
    <lineage>
        <taxon>Eukaryota</taxon>
        <taxon>Metazoa</taxon>
        <taxon>Ecdysozoa</taxon>
        <taxon>Arthropoda</taxon>
        <taxon>Hexapoda</taxon>
        <taxon>Insecta</taxon>
        <taxon>Pterygota</taxon>
        <taxon>Neoptera</taxon>
        <taxon>Endopterygota</taxon>
        <taxon>Diptera</taxon>
        <taxon>Nematocera</taxon>
        <taxon>Culicoidea</taxon>
        <taxon>Culicidae</taxon>
        <taxon>Anophelinae</taxon>
        <taxon>Anopheles</taxon>
    </lineage>
</organism>
<sequence length="1398" mass="160213">MHELRSHSCRNSRALSYNFKKTTVECNETSYIRQHFSCSSCHVAIESSIDKQQTCRCTDNQTSYDTQNGLPLHVRNSVLDSTRRGSLPLYHCQTTNHMATTNNEEATDGFNHFAVTVDNSDSFEVLMPNCVEQKKEHPSRETTVAEQQTRGPRTVHSSPVGNTRYRRYSQDSCVPAFERLSVARYAKNATLSDSCHNIRMSQQHHASMRHSTDNLRSINNHQGSITTGLLHKREGSEMAAVGTGTGVGSDLTNHGKTKYFMHRMTAQDLGSGLEPSSSQDSTASPSSTIPPKSLEVVVEADPATINGYGGMVNGGVSSASPKDKTFIDKLPPLEDIMESPLLKTPVEKWLQTEDRLSREEVAPPYGTEEHSRSPDLYSNLFGPKINASENIPGTPMDTPDIVSEFNKSFNSSTTSIINERRRSSSKLLGLTSDRDPTSVGGIGTGTHSSLSDQPTGGTTQGGQGFGGTSVDKNSSLGKGSLRNLLKLRKASDQSQDTRRSSQQDKEGLDPESLMFRDGRRKIDMVLCYEEDDQGVMTELEALKRHQRKLFQENLIREGLEFEVEDKAQAFDGKTYFVKIHIPWRTESRYAEVMNLKLPVKRFITISVKEEETALRRQQNKILNYWNRFMSMTEYNHERIEKEPSFYSATANGNPEEQFIVKDRCTSYTSAQRSLIVMQILMRTRFDETEKVNNVGIRRLLNDGTYLACFPLHEGRYDKDHSSGALFDRRLLYLEWARPIKWYKKQPLCLVRKYFGDKIALYFSWLGFYTKMLYAPAIVGLFCFLYGLATMDSSDNIPTKEICDENGPGKTMLCPLCDRACSYQQLHESCFFAQLTYLFDNPSTVFFAIFMSFWATTFLELWKRKQSVLVWEWDLQNIENEEDMRPEFETTVKTFRINPVTREKEPYMPTWTRAVRFVATSSAVLFMISVVLGAVLGTIIYRISLVSVIYSGGGSFFRTHAKLFTTMTAALINLIIIMLLTRIYHKLALYLTNMENPRTQTEYEDSYTVKIFVFEFMNFYSSLIYIAFFKGRFYDYPGDDVARKSEFLRLKGDICDPAGCLSELCIQLAIIMVGKQCWNNFMEYFFPAFYNWWRRRKHKQLTKDETHLHMAWEQDYHLQDPGKLALFDEYLEMIVQYGFVTLFVAAFPLAPLFALLNNIAEIRLDAYKMVTQSRRPLAERVEDIGAWYGILKIITYTAVVSNAFVIAYTSDFIPRMVYKYVYSPQFSLHGYIEHSLSTFNTSDYKEEWGTKTESDPDTCQYRGYRNGPDADEQYGLSPHYWHVFAARLAFVVIFEHIVFVLTGIMQFIIPDIPIEVKTQIQREQLLAKEAKYQHGLKKSRETDYEEILHTLREQSNNSRQGMRGSWARRLSRLSDGLDAHVEVPNRPRHSLESTVWEVT</sequence>
<feature type="region of interest" description="Disordered" evidence="9">
    <location>
        <begin position="411"/>
        <end position="513"/>
    </location>
</feature>
<feature type="transmembrane region" description="Helical" evidence="8">
    <location>
        <begin position="1133"/>
        <end position="1155"/>
    </location>
</feature>
<evidence type="ECO:0000256" key="9">
    <source>
        <dbReference type="SAM" id="MobiDB-lite"/>
    </source>
</evidence>
<comment type="similarity">
    <text evidence="2 8">Belongs to the anoctamin family.</text>
</comment>
<feature type="transmembrane region" description="Helical" evidence="8">
    <location>
        <begin position="1006"/>
        <end position="1027"/>
    </location>
</feature>
<evidence type="ECO:0000256" key="3">
    <source>
        <dbReference type="ARBA" id="ARBA00022475"/>
    </source>
</evidence>
<evidence type="ECO:0000256" key="4">
    <source>
        <dbReference type="ARBA" id="ARBA00022692"/>
    </source>
</evidence>
<feature type="region of interest" description="Disordered" evidence="9">
    <location>
        <begin position="133"/>
        <end position="163"/>
    </location>
</feature>
<keyword evidence="6 8" id="KW-0472">Membrane</keyword>
<proteinExistence type="inferred from homology"/>
<evidence type="ECO:0000256" key="8">
    <source>
        <dbReference type="RuleBase" id="RU280814"/>
    </source>
</evidence>
<dbReference type="EnsemblMetazoa" id="AARA005968-RA">
    <property type="protein sequence ID" value="AARA005968-PA"/>
    <property type="gene ID" value="AARA005968"/>
</dbReference>
<keyword evidence="3" id="KW-1003">Cell membrane</keyword>
<feature type="compositionally biased region" description="Gly residues" evidence="9">
    <location>
        <begin position="458"/>
        <end position="467"/>
    </location>
</feature>
<dbReference type="EMBL" id="APCN01005189">
    <property type="status" value="NOT_ANNOTATED_CDS"/>
    <property type="molecule type" value="Genomic_DNA"/>
</dbReference>
<evidence type="ECO:0000313" key="12">
    <source>
        <dbReference type="EnsemblMetazoa" id="AARA005968-PA"/>
    </source>
</evidence>
<feature type="transmembrane region" description="Helical" evidence="8">
    <location>
        <begin position="962"/>
        <end position="983"/>
    </location>
</feature>
<dbReference type="GO" id="GO:0005886">
    <property type="term" value="C:plasma membrane"/>
    <property type="evidence" value="ECO:0007669"/>
    <property type="project" value="UniProtKB-SubCell"/>
</dbReference>
<comment type="caution">
    <text evidence="8">Lacks conserved residue(s) required for the propagation of feature annotation.</text>
</comment>
<feature type="compositionally biased region" description="Basic and acidic residues" evidence="9">
    <location>
        <begin position="489"/>
        <end position="513"/>
    </location>
</feature>
<dbReference type="Proteomes" id="UP000075840">
    <property type="component" value="Unassembled WGS sequence"/>
</dbReference>
<feature type="transmembrane region" description="Helical" evidence="8">
    <location>
        <begin position="761"/>
        <end position="788"/>
    </location>
</feature>
<dbReference type="InterPro" id="IPR032394">
    <property type="entry name" value="Anoct_dimer"/>
</dbReference>
<feature type="transmembrane region" description="Helical" evidence="8">
    <location>
        <begin position="1183"/>
        <end position="1207"/>
    </location>
</feature>
<feature type="transmembrane region" description="Helical" evidence="8">
    <location>
        <begin position="1283"/>
        <end position="1308"/>
    </location>
</feature>
<comment type="subcellular location">
    <subcellularLocation>
        <location evidence="1">Cell membrane</location>
        <topology evidence="1">Multi-pass membrane protein</topology>
    </subcellularLocation>
    <subcellularLocation>
        <location evidence="8">Membrane</location>
        <topology evidence="8">Multi-pass membrane protein</topology>
    </subcellularLocation>
</comment>
<evidence type="ECO:0000256" key="5">
    <source>
        <dbReference type="ARBA" id="ARBA00022989"/>
    </source>
</evidence>
<keyword evidence="13" id="KW-1185">Reference proteome</keyword>
<keyword evidence="5 8" id="KW-1133">Transmembrane helix</keyword>
<dbReference type="Pfam" id="PF16178">
    <property type="entry name" value="Anoct_dimer"/>
    <property type="match status" value="1"/>
</dbReference>